<dbReference type="PANTHER" id="PTHR46539">
    <property type="entry name" value="E3 UBIQUITIN-PROTEIN LIGASE ATL42"/>
    <property type="match status" value="1"/>
</dbReference>
<evidence type="ECO:0000256" key="2">
    <source>
        <dbReference type="ARBA" id="ARBA00022692"/>
    </source>
</evidence>
<feature type="region of interest" description="Disordered" evidence="9">
    <location>
        <begin position="621"/>
        <end position="679"/>
    </location>
</feature>
<dbReference type="Pfam" id="PF13639">
    <property type="entry name" value="zf-RING_2"/>
    <property type="match status" value="1"/>
</dbReference>
<evidence type="ECO:0000256" key="1">
    <source>
        <dbReference type="ARBA" id="ARBA00004370"/>
    </source>
</evidence>
<dbReference type="SUPFAM" id="SSF57850">
    <property type="entry name" value="RING/U-box"/>
    <property type="match status" value="1"/>
</dbReference>
<feature type="compositionally biased region" description="Basic and acidic residues" evidence="9">
    <location>
        <begin position="805"/>
        <end position="816"/>
    </location>
</feature>
<feature type="region of interest" description="Disordered" evidence="9">
    <location>
        <begin position="442"/>
        <end position="478"/>
    </location>
</feature>
<evidence type="ECO:0000256" key="8">
    <source>
        <dbReference type="PROSITE-ProRule" id="PRU00175"/>
    </source>
</evidence>
<feature type="compositionally biased region" description="Acidic residues" evidence="9">
    <location>
        <begin position="66"/>
        <end position="76"/>
    </location>
</feature>
<dbReference type="SMART" id="SM00184">
    <property type="entry name" value="RING"/>
    <property type="match status" value="1"/>
</dbReference>
<evidence type="ECO:0000313" key="11">
    <source>
        <dbReference type="EMBL" id="CAE7898671.1"/>
    </source>
</evidence>
<feature type="domain" description="RING-type" evidence="10">
    <location>
        <begin position="567"/>
        <end position="608"/>
    </location>
</feature>
<evidence type="ECO:0000256" key="3">
    <source>
        <dbReference type="ARBA" id="ARBA00022723"/>
    </source>
</evidence>
<keyword evidence="4 8" id="KW-0863">Zinc-finger</keyword>
<organism evidence="11 12">
    <name type="scientific">Symbiodinium necroappetens</name>
    <dbReference type="NCBI Taxonomy" id="1628268"/>
    <lineage>
        <taxon>Eukaryota</taxon>
        <taxon>Sar</taxon>
        <taxon>Alveolata</taxon>
        <taxon>Dinophyceae</taxon>
        <taxon>Suessiales</taxon>
        <taxon>Symbiodiniaceae</taxon>
        <taxon>Symbiodinium</taxon>
    </lineage>
</organism>
<keyword evidence="6" id="KW-1133">Transmembrane helix</keyword>
<evidence type="ECO:0000259" key="10">
    <source>
        <dbReference type="PROSITE" id="PS50089"/>
    </source>
</evidence>
<dbReference type="OrthoDB" id="9984778at2759"/>
<gene>
    <name evidence="11" type="primary">RNF165</name>
    <name evidence="11" type="ORF">SNEC2469_LOCUS30175</name>
</gene>
<proteinExistence type="predicted"/>
<dbReference type="InterPro" id="IPR013083">
    <property type="entry name" value="Znf_RING/FYVE/PHD"/>
</dbReference>
<dbReference type="GO" id="GO:0008270">
    <property type="term" value="F:zinc ion binding"/>
    <property type="evidence" value="ECO:0007669"/>
    <property type="project" value="UniProtKB-KW"/>
</dbReference>
<feature type="region of interest" description="Disordered" evidence="9">
    <location>
        <begin position="776"/>
        <end position="816"/>
    </location>
</feature>
<evidence type="ECO:0000313" key="12">
    <source>
        <dbReference type="Proteomes" id="UP000601435"/>
    </source>
</evidence>
<feature type="compositionally biased region" description="Pro residues" evidence="9">
    <location>
        <begin position="776"/>
        <end position="794"/>
    </location>
</feature>
<feature type="compositionally biased region" description="Pro residues" evidence="9">
    <location>
        <begin position="741"/>
        <end position="755"/>
    </location>
</feature>
<dbReference type="Proteomes" id="UP000601435">
    <property type="component" value="Unassembled WGS sequence"/>
</dbReference>
<sequence length="816" mass="89283">MAEPSDPSSQLGAGDDEAATTQEDPHTPAEECPEEAEPMPPAEEGAPPPATATEESAWESWGSLREDEEDAEDEDGSYVRSGSRGELEVLDVNFCGRARRRLARHARRARIPLVSRALVVEEEFVDVDIVTNEVHDAEPDRTLHMEVSSDEAEANVSDVSFPQQSPRRPVTSAAMSINSGHEVRLAPRSKRKAKAKPRPALSAASTASTASGSSARRGQDSFDTLPTSSTERLESDGWGAAGFEAQPSSSSSWAWRDEEPSLPPLLQVPLSPEHASPAEDTVDHSLPESWFQDPEDAEVASAPAGDASEGAGLSVIYVEPVRSGMEPRFCRECHAAFAMGELRLGYTPCGVTADGRQFLPVWVHAFTCARRARLAIRFDGESASFSPAVSLADRNRLVEELRQVHQFLALQHRSQPRQLCIRPWRYVPSVLQRWPVIRLQPGAPESESRPGWRIPSPPRRTSPPRGAPRRRTPSPPAGVVEAWSEDEMLVESDAQTPMVQQVLAQLVSGRLAAAPMQSLDDLPIIPNFLASTFSTSAESSASVITATTRLLAEVPVFNSEKKCEEPCVVCRDDITVGQECRRLPCMHVFHKECIDRWIAVKATCPLCNLKLEDLLREQHSLENGEEPTPSLRRSPSRSRSPPRPVYRPSGPPSAPPGGPRRSRWDLGQSDTWRSYRWGPPGARPVAGSWPANGWVQNPMGQMGQRSHQRPWSAMMGVQVQNQSFQQIATPGPMSQSQGRPMPAPPPPAPEARPPAWSPPMMPVPVPVPVFQARPVVPPGFLPGAPPIPPPPPLARPVLPLPRSRTPHEMRGPDPQW</sequence>
<keyword evidence="12" id="KW-1185">Reference proteome</keyword>
<evidence type="ECO:0000256" key="6">
    <source>
        <dbReference type="ARBA" id="ARBA00022989"/>
    </source>
</evidence>
<dbReference type="Gene3D" id="3.30.40.10">
    <property type="entry name" value="Zinc/RING finger domain, C3HC4 (zinc finger)"/>
    <property type="match status" value="1"/>
</dbReference>
<keyword evidence="2" id="KW-0812">Transmembrane</keyword>
<accession>A0A813BDJ7</accession>
<protein>
    <submittedName>
        <fullName evidence="11">RNF165 protein</fullName>
    </submittedName>
</protein>
<feature type="compositionally biased region" description="Polar residues" evidence="9">
    <location>
        <begin position="728"/>
        <end position="738"/>
    </location>
</feature>
<feature type="region of interest" description="Disordered" evidence="9">
    <location>
        <begin position="728"/>
        <end position="755"/>
    </location>
</feature>
<keyword evidence="5" id="KW-0862">Zinc</keyword>
<comment type="caution">
    <text evidence="11">The sequence shown here is derived from an EMBL/GenBank/DDBJ whole genome shotgun (WGS) entry which is preliminary data.</text>
</comment>
<evidence type="ECO:0000256" key="5">
    <source>
        <dbReference type="ARBA" id="ARBA00022833"/>
    </source>
</evidence>
<dbReference type="GO" id="GO:0016020">
    <property type="term" value="C:membrane"/>
    <property type="evidence" value="ECO:0007669"/>
    <property type="project" value="UniProtKB-SubCell"/>
</dbReference>
<feature type="compositionally biased region" description="Basic residues" evidence="9">
    <location>
        <begin position="187"/>
        <end position="197"/>
    </location>
</feature>
<feature type="compositionally biased region" description="Polar residues" evidence="9">
    <location>
        <begin position="1"/>
        <end position="11"/>
    </location>
</feature>
<dbReference type="AlphaFoldDB" id="A0A813BDJ7"/>
<feature type="region of interest" description="Disordered" evidence="9">
    <location>
        <begin position="1"/>
        <end position="83"/>
    </location>
</feature>
<feature type="compositionally biased region" description="Low complexity" evidence="9">
    <location>
        <begin position="198"/>
        <end position="216"/>
    </location>
</feature>
<feature type="compositionally biased region" description="Polar residues" evidence="9">
    <location>
        <begin position="157"/>
        <end position="166"/>
    </location>
</feature>
<dbReference type="CDD" id="cd16454">
    <property type="entry name" value="RING-H2_PA-TM-RING"/>
    <property type="match status" value="1"/>
</dbReference>
<dbReference type="PROSITE" id="PS50089">
    <property type="entry name" value="ZF_RING_2"/>
    <property type="match status" value="1"/>
</dbReference>
<keyword evidence="3" id="KW-0479">Metal-binding</keyword>
<feature type="compositionally biased region" description="Pro residues" evidence="9">
    <location>
        <begin position="38"/>
        <end position="50"/>
    </location>
</feature>
<dbReference type="PANTHER" id="PTHR46539:SF1">
    <property type="entry name" value="E3 UBIQUITIN-PROTEIN LIGASE ATL42"/>
    <property type="match status" value="1"/>
</dbReference>
<feature type="compositionally biased region" description="Low complexity" evidence="9">
    <location>
        <begin position="627"/>
        <end position="639"/>
    </location>
</feature>
<evidence type="ECO:0000256" key="9">
    <source>
        <dbReference type="SAM" id="MobiDB-lite"/>
    </source>
</evidence>
<dbReference type="EMBL" id="CAJNJA010069696">
    <property type="protein sequence ID" value="CAE7898671.1"/>
    <property type="molecule type" value="Genomic_DNA"/>
</dbReference>
<feature type="compositionally biased region" description="Polar residues" evidence="9">
    <location>
        <begin position="221"/>
        <end position="230"/>
    </location>
</feature>
<comment type="subcellular location">
    <subcellularLocation>
        <location evidence="1">Membrane</location>
    </subcellularLocation>
</comment>
<feature type="compositionally biased region" description="Pro residues" evidence="9">
    <location>
        <begin position="641"/>
        <end position="658"/>
    </location>
</feature>
<keyword evidence="7" id="KW-0472">Membrane</keyword>
<evidence type="ECO:0000256" key="4">
    <source>
        <dbReference type="ARBA" id="ARBA00022771"/>
    </source>
</evidence>
<feature type="region of interest" description="Disordered" evidence="9">
    <location>
        <begin position="146"/>
        <end position="289"/>
    </location>
</feature>
<name>A0A813BDJ7_9DINO</name>
<reference evidence="11" key="1">
    <citation type="submission" date="2021-02" db="EMBL/GenBank/DDBJ databases">
        <authorList>
            <person name="Dougan E. K."/>
            <person name="Rhodes N."/>
            <person name="Thang M."/>
            <person name="Chan C."/>
        </authorList>
    </citation>
    <scope>NUCLEOTIDE SEQUENCE</scope>
</reference>
<evidence type="ECO:0000256" key="7">
    <source>
        <dbReference type="ARBA" id="ARBA00023136"/>
    </source>
</evidence>
<dbReference type="InterPro" id="IPR001841">
    <property type="entry name" value="Znf_RING"/>
</dbReference>